<accession>A0A1Y6B2H1</accession>
<keyword evidence="1" id="KW-0479">Metal-binding</keyword>
<dbReference type="AlphaFoldDB" id="A0A1Y6B2H1"/>
<dbReference type="SUPFAM" id="SSF51182">
    <property type="entry name" value="RmlC-like cupins"/>
    <property type="match status" value="1"/>
</dbReference>
<dbReference type="Gene3D" id="2.60.120.10">
    <property type="entry name" value="Jelly Rolls"/>
    <property type="match status" value="2"/>
</dbReference>
<feature type="domain" description="Cupin type-2" evidence="2">
    <location>
        <begin position="44"/>
        <end position="95"/>
    </location>
</feature>
<dbReference type="STRING" id="560819.SAMN05428998_10147"/>
<reference evidence="3 4" key="1">
    <citation type="submission" date="2017-04" db="EMBL/GenBank/DDBJ databases">
        <authorList>
            <person name="Afonso C.L."/>
            <person name="Miller P.J."/>
            <person name="Scott M.A."/>
            <person name="Spackman E."/>
            <person name="Goraichik I."/>
            <person name="Dimitrov K.M."/>
            <person name="Suarez D.L."/>
            <person name="Swayne D.E."/>
        </authorList>
    </citation>
    <scope>NUCLEOTIDE SEQUENCE [LARGE SCALE GENOMIC DNA]</scope>
    <source>
        <strain evidence="3 4">USBA 355</strain>
    </source>
</reference>
<dbReference type="PANTHER" id="PTHR35848:SF6">
    <property type="entry name" value="CUPIN TYPE-2 DOMAIN-CONTAINING PROTEIN"/>
    <property type="match status" value="1"/>
</dbReference>
<proteinExistence type="predicted"/>
<feature type="domain" description="Cupin type-2" evidence="2">
    <location>
        <begin position="157"/>
        <end position="220"/>
    </location>
</feature>
<dbReference type="EMBL" id="FWZX01000001">
    <property type="protein sequence ID" value="SME88052.1"/>
    <property type="molecule type" value="Genomic_DNA"/>
</dbReference>
<evidence type="ECO:0000256" key="1">
    <source>
        <dbReference type="ARBA" id="ARBA00022723"/>
    </source>
</evidence>
<name>A0A1Y6B2H1_9PROT</name>
<dbReference type="InterPro" id="IPR014710">
    <property type="entry name" value="RmlC-like_jellyroll"/>
</dbReference>
<evidence type="ECO:0000313" key="3">
    <source>
        <dbReference type="EMBL" id="SME88052.1"/>
    </source>
</evidence>
<evidence type="ECO:0000313" key="4">
    <source>
        <dbReference type="Proteomes" id="UP000192917"/>
    </source>
</evidence>
<sequence>MSDDTILAPKWRWTLAEAQAWPLEPGRASPNLFRHGTLNLRWYAPRGRDSQTPHEQDEIYVVASGRGSFLVDRVRLPFGPGDVLFVPAGVEHRFEDFSADFGTWVVFWGPPGGETADGGGPRRWRWTVADAEAAPRDAEDPLAARLFDHGSMNLWWYAPRGRDPQGPHGQDEVYVVESGSGTFFVEGRREPFGPGDALFVPAGAEHRFEDFTDDLAAWVVFWGPAGGEGG</sequence>
<dbReference type="InterPro" id="IPR011051">
    <property type="entry name" value="RmlC_Cupin_sf"/>
</dbReference>
<protein>
    <submittedName>
        <fullName evidence="3">Cupin domain-containing protein</fullName>
    </submittedName>
</protein>
<keyword evidence="4" id="KW-1185">Reference proteome</keyword>
<dbReference type="GO" id="GO:0046872">
    <property type="term" value="F:metal ion binding"/>
    <property type="evidence" value="ECO:0007669"/>
    <property type="project" value="UniProtKB-KW"/>
</dbReference>
<dbReference type="RefSeq" id="WP_200808362.1">
    <property type="nucleotide sequence ID" value="NZ_FWZX01000001.1"/>
</dbReference>
<gene>
    <name evidence="3" type="ORF">SAMN05428998_10147</name>
</gene>
<dbReference type="PANTHER" id="PTHR35848">
    <property type="entry name" value="OXALATE-BINDING PROTEIN"/>
    <property type="match status" value="1"/>
</dbReference>
<evidence type="ECO:0000259" key="2">
    <source>
        <dbReference type="Pfam" id="PF07883"/>
    </source>
</evidence>
<organism evidence="3 4">
    <name type="scientific">Tistlia consotensis USBA 355</name>
    <dbReference type="NCBI Taxonomy" id="560819"/>
    <lineage>
        <taxon>Bacteria</taxon>
        <taxon>Pseudomonadati</taxon>
        <taxon>Pseudomonadota</taxon>
        <taxon>Alphaproteobacteria</taxon>
        <taxon>Rhodospirillales</taxon>
        <taxon>Rhodovibrionaceae</taxon>
        <taxon>Tistlia</taxon>
    </lineage>
</organism>
<dbReference type="Pfam" id="PF07883">
    <property type="entry name" value="Cupin_2"/>
    <property type="match status" value="2"/>
</dbReference>
<dbReference type="InterPro" id="IPR051610">
    <property type="entry name" value="GPI/OXD"/>
</dbReference>
<dbReference type="InterPro" id="IPR013096">
    <property type="entry name" value="Cupin_2"/>
</dbReference>
<dbReference type="Proteomes" id="UP000192917">
    <property type="component" value="Unassembled WGS sequence"/>
</dbReference>